<dbReference type="RefSeq" id="WP_268239338.1">
    <property type="nucleotide sequence ID" value="NZ_BMMK01000022.1"/>
</dbReference>
<sequence length="42" mass="4662">MNRVDSLFEGSLVEDIPDVKSEYARKMPGDYDGDNQGDHCSA</sequence>
<evidence type="ECO:0000313" key="2">
    <source>
        <dbReference type="EMBL" id="GGM67744.1"/>
    </source>
</evidence>
<proteinExistence type="predicted"/>
<protein>
    <submittedName>
        <fullName evidence="2">Uncharacterized protein</fullName>
    </submittedName>
</protein>
<reference evidence="2" key="1">
    <citation type="journal article" date="2014" name="Int. J. Syst. Evol. Microbiol.">
        <title>Complete genome sequence of Corynebacterium casei LMG S-19264T (=DSM 44701T), isolated from a smear-ripened cheese.</title>
        <authorList>
            <consortium name="US DOE Joint Genome Institute (JGI-PGF)"/>
            <person name="Walter F."/>
            <person name="Albersmeier A."/>
            <person name="Kalinowski J."/>
            <person name="Ruckert C."/>
        </authorList>
    </citation>
    <scope>NUCLEOTIDE SEQUENCE</scope>
    <source>
        <strain evidence="2">CGMCC 4.5737</strain>
    </source>
</reference>
<dbReference type="Proteomes" id="UP000637578">
    <property type="component" value="Unassembled WGS sequence"/>
</dbReference>
<reference evidence="2" key="2">
    <citation type="submission" date="2020-09" db="EMBL/GenBank/DDBJ databases">
        <authorList>
            <person name="Sun Q."/>
            <person name="Zhou Y."/>
        </authorList>
    </citation>
    <scope>NUCLEOTIDE SEQUENCE</scope>
    <source>
        <strain evidence="2">CGMCC 4.5737</strain>
    </source>
</reference>
<name>A0A8J3CB17_9PSEU</name>
<gene>
    <name evidence="2" type="ORF">GCM10012275_42920</name>
</gene>
<comment type="caution">
    <text evidence="2">The sequence shown here is derived from an EMBL/GenBank/DDBJ whole genome shotgun (WGS) entry which is preliminary data.</text>
</comment>
<feature type="compositionally biased region" description="Basic and acidic residues" evidence="1">
    <location>
        <begin position="19"/>
        <end position="29"/>
    </location>
</feature>
<feature type="region of interest" description="Disordered" evidence="1">
    <location>
        <begin position="19"/>
        <end position="42"/>
    </location>
</feature>
<dbReference type="EMBL" id="BMMK01000022">
    <property type="protein sequence ID" value="GGM67744.1"/>
    <property type="molecule type" value="Genomic_DNA"/>
</dbReference>
<dbReference type="AlphaFoldDB" id="A0A8J3CB17"/>
<keyword evidence="3" id="KW-1185">Reference proteome</keyword>
<evidence type="ECO:0000313" key="3">
    <source>
        <dbReference type="Proteomes" id="UP000637578"/>
    </source>
</evidence>
<evidence type="ECO:0000256" key="1">
    <source>
        <dbReference type="SAM" id="MobiDB-lite"/>
    </source>
</evidence>
<organism evidence="2 3">
    <name type="scientific">Longimycelium tulufanense</name>
    <dbReference type="NCBI Taxonomy" id="907463"/>
    <lineage>
        <taxon>Bacteria</taxon>
        <taxon>Bacillati</taxon>
        <taxon>Actinomycetota</taxon>
        <taxon>Actinomycetes</taxon>
        <taxon>Pseudonocardiales</taxon>
        <taxon>Pseudonocardiaceae</taxon>
        <taxon>Longimycelium</taxon>
    </lineage>
</organism>
<accession>A0A8J3CB17</accession>